<organism evidence="1 2">
    <name type="scientific">Trifolium pratense</name>
    <name type="common">Red clover</name>
    <dbReference type="NCBI Taxonomy" id="57577"/>
    <lineage>
        <taxon>Eukaryota</taxon>
        <taxon>Viridiplantae</taxon>
        <taxon>Streptophyta</taxon>
        <taxon>Embryophyta</taxon>
        <taxon>Tracheophyta</taxon>
        <taxon>Spermatophyta</taxon>
        <taxon>Magnoliopsida</taxon>
        <taxon>eudicotyledons</taxon>
        <taxon>Gunneridae</taxon>
        <taxon>Pentapetalae</taxon>
        <taxon>rosids</taxon>
        <taxon>fabids</taxon>
        <taxon>Fabales</taxon>
        <taxon>Fabaceae</taxon>
        <taxon>Papilionoideae</taxon>
        <taxon>50 kb inversion clade</taxon>
        <taxon>NPAAA clade</taxon>
        <taxon>Hologalegina</taxon>
        <taxon>IRL clade</taxon>
        <taxon>Trifolieae</taxon>
        <taxon>Trifolium</taxon>
    </lineage>
</organism>
<keyword evidence="2" id="KW-1185">Reference proteome</keyword>
<evidence type="ECO:0000313" key="1">
    <source>
        <dbReference type="EMBL" id="CAJ2641726.1"/>
    </source>
</evidence>
<dbReference type="Proteomes" id="UP001177021">
    <property type="component" value="Unassembled WGS sequence"/>
</dbReference>
<reference evidence="1" key="1">
    <citation type="submission" date="2023-10" db="EMBL/GenBank/DDBJ databases">
        <authorList>
            <person name="Rodriguez Cubillos JULIANA M."/>
            <person name="De Vega J."/>
        </authorList>
    </citation>
    <scope>NUCLEOTIDE SEQUENCE</scope>
</reference>
<proteinExistence type="predicted"/>
<dbReference type="EMBL" id="CASHSV030000024">
    <property type="protein sequence ID" value="CAJ2641726.1"/>
    <property type="molecule type" value="Genomic_DNA"/>
</dbReference>
<sequence length="82" mass="9689">MLFSIHSHVKIVDKMEQLNRSSSNKMKKRKNKLMRCCSCSRRAASCMFKGIGRCVFVTCYPIVQCFDLDEHKHCHHGKHFDW</sequence>
<comment type="caution">
    <text evidence="1">The sequence shown here is derived from an EMBL/GenBank/DDBJ whole genome shotgun (WGS) entry which is preliminary data.</text>
</comment>
<evidence type="ECO:0000313" key="2">
    <source>
        <dbReference type="Proteomes" id="UP001177021"/>
    </source>
</evidence>
<name>A0ACB0JBV1_TRIPR</name>
<accession>A0ACB0JBV1</accession>
<protein>
    <submittedName>
        <fullName evidence="1">Uncharacterized protein</fullName>
    </submittedName>
</protein>
<gene>
    <name evidence="1" type="ORF">MILVUS5_LOCUS11315</name>
</gene>